<proteinExistence type="predicted"/>
<dbReference type="EMBL" id="AP024828">
    <property type="protein sequence ID" value="BCZ24683.1"/>
    <property type="molecule type" value="Genomic_DNA"/>
</dbReference>
<dbReference type="Pfam" id="PF13591">
    <property type="entry name" value="MerR_2"/>
    <property type="match status" value="1"/>
</dbReference>
<accession>A0ABM7SWZ1</accession>
<dbReference type="RefSeq" id="WP_250160633.1">
    <property type="nucleotide sequence ID" value="NZ_AP024828.1"/>
</dbReference>
<keyword evidence="2" id="KW-1185">Reference proteome</keyword>
<reference evidence="1 2" key="1">
    <citation type="submission" date="2021-07" db="EMBL/GenBank/DDBJ databases">
        <title>Complete genome sequence of nontuberculous Mycobacterium sp. TY59.</title>
        <authorList>
            <person name="Fukushima K."/>
        </authorList>
    </citation>
    <scope>NUCLEOTIDE SEQUENCE [LARGE SCALE GENOMIC DNA]</scope>
    <source>
        <strain evidence="1 2">TY59</strain>
    </source>
</reference>
<organism evidence="1 2">
    <name type="scientific">Mycobacterium senriense</name>
    <dbReference type="NCBI Taxonomy" id="2775496"/>
    <lineage>
        <taxon>Bacteria</taxon>
        <taxon>Bacillati</taxon>
        <taxon>Actinomycetota</taxon>
        <taxon>Actinomycetes</taxon>
        <taxon>Mycobacteriales</taxon>
        <taxon>Mycobacteriaceae</taxon>
        <taxon>Mycobacterium</taxon>
        <taxon>Mycobacterium avium complex (MAC)</taxon>
    </lineage>
</organism>
<name>A0ABM7SWZ1_9MYCO</name>
<evidence type="ECO:0000313" key="2">
    <source>
        <dbReference type="Proteomes" id="UP000826012"/>
    </source>
</evidence>
<evidence type="ECO:0008006" key="3">
    <source>
        <dbReference type="Google" id="ProtNLM"/>
    </source>
</evidence>
<sequence length="106" mass="12024">MMTASRYVLVRRPGMQLDDFAMRCGLHPDMVRRLVALGLVACQQDAHGDLWFEPSALVTVARIQRLRAGLGLNYAAIGLVLDLLDHIEELESGFRRRRTSRWTSTN</sequence>
<dbReference type="InterPro" id="IPR009061">
    <property type="entry name" value="DNA-bd_dom_put_sf"/>
</dbReference>
<evidence type="ECO:0000313" key="1">
    <source>
        <dbReference type="EMBL" id="BCZ24683.1"/>
    </source>
</evidence>
<dbReference type="Proteomes" id="UP000826012">
    <property type="component" value="Chromosome"/>
</dbReference>
<protein>
    <recommendedName>
        <fullName evidence="3">MerR family transcriptional regulator</fullName>
    </recommendedName>
</protein>
<gene>
    <name evidence="1" type="ORF">MTY59_45380</name>
</gene>
<dbReference type="Gene3D" id="1.10.1660.10">
    <property type="match status" value="1"/>
</dbReference>
<reference evidence="1 2" key="2">
    <citation type="submission" date="2021-07" db="EMBL/GenBank/DDBJ databases">
        <authorList>
            <person name="Matsumoto Y."/>
            <person name="Motooka D."/>
            <person name="Nakamura S."/>
        </authorList>
    </citation>
    <scope>NUCLEOTIDE SEQUENCE [LARGE SCALE GENOMIC DNA]</scope>
    <source>
        <strain evidence="1 2">TY59</strain>
    </source>
</reference>
<dbReference type="SUPFAM" id="SSF46955">
    <property type="entry name" value="Putative DNA-binding domain"/>
    <property type="match status" value="1"/>
</dbReference>